<name>A0A6P3Z0S0_ZIZJJ</name>
<organism evidence="1">
    <name type="scientific">Ziziphus jujuba</name>
    <name type="common">Chinese jujube</name>
    <name type="synonym">Ziziphus sativa</name>
    <dbReference type="NCBI Taxonomy" id="326968"/>
    <lineage>
        <taxon>Eukaryota</taxon>
        <taxon>Viridiplantae</taxon>
        <taxon>Streptophyta</taxon>
        <taxon>Embryophyta</taxon>
        <taxon>Tracheophyta</taxon>
        <taxon>Spermatophyta</taxon>
        <taxon>Magnoliopsida</taxon>
        <taxon>eudicotyledons</taxon>
        <taxon>Gunneridae</taxon>
        <taxon>Pentapetalae</taxon>
        <taxon>rosids</taxon>
        <taxon>fabids</taxon>
        <taxon>Rosales</taxon>
        <taxon>Rhamnaceae</taxon>
        <taxon>Paliureae</taxon>
        <taxon>Ziziphus</taxon>
    </lineage>
</organism>
<dbReference type="KEGG" id="zju:107407489"/>
<protein>
    <submittedName>
        <fullName evidence="1">23 kDa jasmonate-induced protein</fullName>
    </submittedName>
</protein>
<proteinExistence type="predicted"/>
<dbReference type="PANTHER" id="PTHR36482:SF5">
    <property type="entry name" value="23 KDA JASMONATE-INDUCED PROTEIN-LIKE"/>
    <property type="match status" value="1"/>
</dbReference>
<dbReference type="InterPro" id="IPR049065">
    <property type="entry name" value="Nakanori"/>
</dbReference>
<reference evidence="1" key="1">
    <citation type="submission" date="2025-05" db="UniProtKB">
        <authorList>
            <consortium name="RefSeq"/>
        </authorList>
    </citation>
    <scope>IDENTIFICATION</scope>
    <source>
        <tissue evidence="1">Seedling</tissue>
    </source>
</reference>
<dbReference type="RefSeq" id="XP_015870260.3">
    <property type="nucleotide sequence ID" value="XM_016014774.4"/>
</dbReference>
<accession>A0A6P3Z0S0</accession>
<sequence length="215" mass="23789">MATNVFGNPITDKTLKALPEYASKAVITSEDRAQVALNLKDKNAAKFAEELARIQFPEDVRVLGTIYNATGHTLTFAYDHDWSGHVDRKYSYPPKIENGQLGAFLHIGDCPINVIGGQKASIAAAVYHANNGWKSSKWVFAWLNEWSSEKIIHNKNKVFTKFEEPQTVENWEAILEKLKNSHQNPAESTAYGFKATVLIGSGNTPTLNATITLAP</sequence>
<dbReference type="AlphaFoldDB" id="A0A6P3Z0S0"/>
<dbReference type="Pfam" id="PF21230">
    <property type="entry name" value="Nakanori"/>
    <property type="match status" value="1"/>
</dbReference>
<evidence type="ECO:0000313" key="1">
    <source>
        <dbReference type="RefSeq" id="XP_015870260.3"/>
    </source>
</evidence>
<dbReference type="GeneID" id="107407489"/>
<dbReference type="InterPro" id="IPR053085">
    <property type="entry name" value="Jasmonate-induced_protein"/>
</dbReference>
<gene>
    <name evidence="1" type="primary">LOC107407489</name>
</gene>
<dbReference type="PANTHER" id="PTHR36482">
    <property type="entry name" value="OSJNBA0024J22.15 PROTEIN"/>
    <property type="match status" value="1"/>
</dbReference>